<dbReference type="KEGG" id="mxa:MXAN_0294"/>
<dbReference type="EMBL" id="CP000113">
    <property type="protein sequence ID" value="ABF89097.1"/>
    <property type="molecule type" value="Genomic_DNA"/>
</dbReference>
<dbReference type="OrthoDB" id="5522051at2"/>
<evidence type="ECO:0000313" key="1">
    <source>
        <dbReference type="EMBL" id="ABF89097.1"/>
    </source>
</evidence>
<evidence type="ECO:0000313" key="2">
    <source>
        <dbReference type="Proteomes" id="UP000002402"/>
    </source>
</evidence>
<dbReference type="HOGENOM" id="CLU_163319_0_0_7"/>
<organism evidence="1 2">
    <name type="scientific">Myxococcus xanthus (strain DK1622)</name>
    <dbReference type="NCBI Taxonomy" id="246197"/>
    <lineage>
        <taxon>Bacteria</taxon>
        <taxon>Pseudomonadati</taxon>
        <taxon>Myxococcota</taxon>
        <taxon>Myxococcia</taxon>
        <taxon>Myxococcales</taxon>
        <taxon>Cystobacterineae</taxon>
        <taxon>Myxococcaceae</taxon>
        <taxon>Myxococcus</taxon>
    </lineage>
</organism>
<name>Q1DFJ9_MYXXD</name>
<proteinExistence type="predicted"/>
<accession>Q1DFJ9</accession>
<sequence length="124" mass="14259">MTWAVIRYHPPGPFQLVGRKARHRTMDAWTLEGSRITDPDTLSRLREMLANKSPLIIEHRFYRETRAPHRFICDDADVLDEYLQESRPGDSFCVWSYKSLCRGDNLLLQGKMPDAQGRTPGGVA</sequence>
<gene>
    <name evidence="1" type="ordered locus">MXAN_0294</name>
</gene>
<dbReference type="EnsemblBacteria" id="ABF89097">
    <property type="protein sequence ID" value="ABF89097"/>
    <property type="gene ID" value="MXAN_0294"/>
</dbReference>
<keyword evidence="2" id="KW-1185">Reference proteome</keyword>
<protein>
    <submittedName>
        <fullName evidence="1">Uncharacterized protein</fullName>
    </submittedName>
</protein>
<reference evidence="1 2" key="1">
    <citation type="journal article" date="2006" name="Proc. Natl. Acad. Sci. U.S.A.">
        <title>Evolution of sensory complexity recorded in a myxobacterial genome.</title>
        <authorList>
            <person name="Goldman B.S."/>
            <person name="Nierman W.C."/>
            <person name="Kaiser D."/>
            <person name="Slater S.C."/>
            <person name="Durkin A.S."/>
            <person name="Eisen J.A."/>
            <person name="Ronning C.M."/>
            <person name="Barbazuk W.B."/>
            <person name="Blanchard M."/>
            <person name="Field C."/>
            <person name="Halling C."/>
            <person name="Hinkle G."/>
            <person name="Iartchuk O."/>
            <person name="Kim H.S."/>
            <person name="Mackenzie C."/>
            <person name="Madupu R."/>
            <person name="Miller N."/>
            <person name="Shvartsbeyn A."/>
            <person name="Sullivan S.A."/>
            <person name="Vaudin M."/>
            <person name="Wiegand R."/>
            <person name="Kaplan H.B."/>
        </authorList>
    </citation>
    <scope>NUCLEOTIDE SEQUENCE [LARGE SCALE GENOMIC DNA]</scope>
    <source>
        <strain evidence="2">DK1622</strain>
    </source>
</reference>
<dbReference type="STRING" id="246197.MXAN_0294"/>
<dbReference type="Proteomes" id="UP000002402">
    <property type="component" value="Chromosome"/>
</dbReference>
<dbReference type="AlphaFoldDB" id="Q1DFJ9"/>